<dbReference type="GO" id="GO:0000775">
    <property type="term" value="C:chromosome, centromeric region"/>
    <property type="evidence" value="ECO:0007669"/>
    <property type="project" value="TreeGrafter"/>
</dbReference>
<dbReference type="GO" id="GO:0034088">
    <property type="term" value="P:maintenance of mitotic sister chromatid cohesion"/>
    <property type="evidence" value="ECO:0007669"/>
    <property type="project" value="TreeGrafter"/>
</dbReference>
<dbReference type="OrthoDB" id="5199543at2759"/>
<evidence type="ECO:0000313" key="3">
    <source>
        <dbReference type="EMBL" id="KIY97258.1"/>
    </source>
</evidence>
<dbReference type="Pfam" id="PF09724">
    <property type="entry name" value="Dcc1"/>
    <property type="match status" value="1"/>
</dbReference>
<dbReference type="STRING" id="145388.A0A0D2KNP3"/>
<dbReference type="GO" id="GO:0031390">
    <property type="term" value="C:Ctf18 RFC-like complex"/>
    <property type="evidence" value="ECO:0007669"/>
    <property type="project" value="InterPro"/>
</dbReference>
<dbReference type="RefSeq" id="XP_013896278.1">
    <property type="nucleotide sequence ID" value="XM_014040824.1"/>
</dbReference>
<name>A0A0D2KNP3_9CHLO</name>
<dbReference type="Proteomes" id="UP000054498">
    <property type="component" value="Unassembled WGS sequence"/>
</dbReference>
<accession>A0A0D2KNP3</accession>
<dbReference type="GO" id="GO:0006260">
    <property type="term" value="P:DNA replication"/>
    <property type="evidence" value="ECO:0007669"/>
    <property type="project" value="UniProtKB-KW"/>
</dbReference>
<comment type="similarity">
    <text evidence="1">Belongs to the DCC1 family.</text>
</comment>
<dbReference type="PANTHER" id="PTHR13395">
    <property type="entry name" value="SISTER CHROMATID COHESION PROTEIN DCC1-RELATED"/>
    <property type="match status" value="1"/>
</dbReference>
<sequence>MAAWGAAVPEEWAPPDAGLLAGEALEELPEGAPQGSEPVLVPFAERDLPLEPAARFAVLFQRRPRWERSAMEPYLAALASSAGGQTVEALLLRHARASQPSPDAPLMFSAR</sequence>
<dbReference type="KEGG" id="mng:MNEG_10705"/>
<dbReference type="GeneID" id="25727894"/>
<protein>
    <submittedName>
        <fullName evidence="3">Sister chromatid cohesion protein DCC1</fullName>
    </submittedName>
</protein>
<evidence type="ECO:0000256" key="2">
    <source>
        <dbReference type="ARBA" id="ARBA00022705"/>
    </source>
</evidence>
<gene>
    <name evidence="3" type="ORF">MNEG_10705</name>
</gene>
<dbReference type="EMBL" id="KK102645">
    <property type="protein sequence ID" value="KIY97258.1"/>
    <property type="molecule type" value="Genomic_DNA"/>
</dbReference>
<keyword evidence="2" id="KW-0235">DNA replication</keyword>
<evidence type="ECO:0000313" key="4">
    <source>
        <dbReference type="Proteomes" id="UP000054498"/>
    </source>
</evidence>
<dbReference type="PANTHER" id="PTHR13395:SF6">
    <property type="entry name" value="SISTER CHROMATID COHESION PROTEIN DCC1"/>
    <property type="match status" value="1"/>
</dbReference>
<organism evidence="3 4">
    <name type="scientific">Monoraphidium neglectum</name>
    <dbReference type="NCBI Taxonomy" id="145388"/>
    <lineage>
        <taxon>Eukaryota</taxon>
        <taxon>Viridiplantae</taxon>
        <taxon>Chlorophyta</taxon>
        <taxon>core chlorophytes</taxon>
        <taxon>Chlorophyceae</taxon>
        <taxon>CS clade</taxon>
        <taxon>Sphaeropleales</taxon>
        <taxon>Selenastraceae</taxon>
        <taxon>Monoraphidium</taxon>
    </lineage>
</organism>
<proteinExistence type="inferred from homology"/>
<dbReference type="GO" id="GO:0000785">
    <property type="term" value="C:chromatin"/>
    <property type="evidence" value="ECO:0007669"/>
    <property type="project" value="TreeGrafter"/>
</dbReference>
<reference evidence="3 4" key="1">
    <citation type="journal article" date="2013" name="BMC Genomics">
        <title>Reconstruction of the lipid metabolism for the microalga Monoraphidium neglectum from its genome sequence reveals characteristics suitable for biofuel production.</title>
        <authorList>
            <person name="Bogen C."/>
            <person name="Al-Dilaimi A."/>
            <person name="Albersmeier A."/>
            <person name="Wichmann J."/>
            <person name="Grundmann M."/>
            <person name="Rupp O."/>
            <person name="Lauersen K.J."/>
            <person name="Blifernez-Klassen O."/>
            <person name="Kalinowski J."/>
            <person name="Goesmann A."/>
            <person name="Mussgnug J.H."/>
            <person name="Kruse O."/>
        </authorList>
    </citation>
    <scope>NUCLEOTIDE SEQUENCE [LARGE SCALE GENOMIC DNA]</scope>
    <source>
        <strain evidence="3 4">SAG 48.87</strain>
    </source>
</reference>
<keyword evidence="4" id="KW-1185">Reference proteome</keyword>
<dbReference type="InterPro" id="IPR019128">
    <property type="entry name" value="Dcc1"/>
</dbReference>
<dbReference type="AlphaFoldDB" id="A0A0D2KNP3"/>
<evidence type="ECO:0000256" key="1">
    <source>
        <dbReference type="ARBA" id="ARBA00007017"/>
    </source>
</evidence>